<dbReference type="EMBL" id="FOYT01000001">
    <property type="protein sequence ID" value="SFR43184.1"/>
    <property type="molecule type" value="Genomic_DNA"/>
</dbReference>
<dbReference type="RefSeq" id="WP_089805794.1">
    <property type="nucleotide sequence ID" value="NZ_FOYT01000001.1"/>
</dbReference>
<dbReference type="Pfam" id="PF05800">
    <property type="entry name" value="GvpO"/>
    <property type="match status" value="1"/>
</dbReference>
<feature type="compositionally biased region" description="Basic and acidic residues" evidence="1">
    <location>
        <begin position="8"/>
        <end position="31"/>
    </location>
</feature>
<feature type="compositionally biased region" description="Acidic residues" evidence="1">
    <location>
        <begin position="32"/>
        <end position="86"/>
    </location>
</feature>
<reference evidence="3" key="1">
    <citation type="submission" date="2016-10" db="EMBL/GenBank/DDBJ databases">
        <authorList>
            <person name="Varghese N."/>
            <person name="Submissions S."/>
        </authorList>
    </citation>
    <scope>NUCLEOTIDE SEQUENCE [LARGE SCALE GENOMIC DNA]</scope>
    <source>
        <strain evidence="3">CGMCC 1.7736</strain>
    </source>
</reference>
<dbReference type="STRING" id="553469.SAMN04487947_1361"/>
<keyword evidence="3" id="KW-1185">Reference proteome</keyword>
<dbReference type="NCBIfam" id="NF045806">
    <property type="entry name" value="GvpO_arch_Nterm"/>
    <property type="match status" value="1"/>
</dbReference>
<dbReference type="Pfam" id="PF19067">
    <property type="entry name" value="DUF5763"/>
    <property type="match status" value="1"/>
</dbReference>
<dbReference type="InterPro" id="IPR008634">
    <property type="entry name" value="Gas-vesicle_GvpO"/>
</dbReference>
<dbReference type="GO" id="GO:0031412">
    <property type="term" value="P:gas vesicle organization"/>
    <property type="evidence" value="ECO:0007669"/>
    <property type="project" value="InterPro"/>
</dbReference>
<evidence type="ECO:0000256" key="1">
    <source>
        <dbReference type="SAM" id="MobiDB-lite"/>
    </source>
</evidence>
<sequence length="194" mass="21522">MSDQCRAVTDDGERCSRPAEEDGFCHQHGPEDETVDEAEADADAEAESTADEEDESEGTTMDETDDTQTDGDDEQRERDEDDQSAEAEERPADADARESESDDDGDDKADIVAVRNTVQQDVPALIDRELDGVTSVVRDEDGWMATVEMVERHSVPDTQDILGHYEVSLNGAADIDGYRRIETYRRAEGRPYEG</sequence>
<dbReference type="InterPro" id="IPR054824">
    <property type="entry name" value="GvpO-like_N"/>
</dbReference>
<proteinExistence type="predicted"/>
<evidence type="ECO:0000313" key="3">
    <source>
        <dbReference type="Proteomes" id="UP000198531"/>
    </source>
</evidence>
<protein>
    <submittedName>
        <fullName evidence="2">Gas vesicle synthesis protein GvpO</fullName>
    </submittedName>
</protein>
<feature type="compositionally biased region" description="Basic and acidic residues" evidence="1">
    <location>
        <begin position="87"/>
        <end position="99"/>
    </location>
</feature>
<dbReference type="AlphaFoldDB" id="A0A1I6GLX7"/>
<feature type="region of interest" description="Disordered" evidence="1">
    <location>
        <begin position="1"/>
        <end position="110"/>
    </location>
</feature>
<evidence type="ECO:0000313" key="2">
    <source>
        <dbReference type="EMBL" id="SFR43184.1"/>
    </source>
</evidence>
<dbReference type="OrthoDB" id="205220at2157"/>
<gene>
    <name evidence="2" type="ORF">SAMN04487947_1361</name>
</gene>
<accession>A0A1I6GLX7</accession>
<organism evidence="2 3">
    <name type="scientific">Halogeometricum rufum</name>
    <dbReference type="NCBI Taxonomy" id="553469"/>
    <lineage>
        <taxon>Archaea</taxon>
        <taxon>Methanobacteriati</taxon>
        <taxon>Methanobacteriota</taxon>
        <taxon>Stenosarchaea group</taxon>
        <taxon>Halobacteria</taxon>
        <taxon>Halobacteriales</taxon>
        <taxon>Haloferacaceae</taxon>
        <taxon>Halogeometricum</taxon>
    </lineage>
</organism>
<name>A0A1I6GLX7_9EURY</name>
<dbReference type="InterPro" id="IPR043914">
    <property type="entry name" value="DUF5763"/>
</dbReference>
<dbReference type="Proteomes" id="UP000198531">
    <property type="component" value="Unassembled WGS sequence"/>
</dbReference>